<dbReference type="PANTHER" id="PTHR44145">
    <property type="entry name" value="DNAJ HOMOLOG SUBFAMILY A MEMBER 3, MITOCHONDRIAL"/>
    <property type="match status" value="1"/>
</dbReference>
<feature type="region of interest" description="Disordered" evidence="3">
    <location>
        <begin position="73"/>
        <end position="121"/>
    </location>
</feature>
<sequence length="373" mass="42853">MSDFYNILGVNKQADKRQIKKAYLSLAKKYHPDVAGNDPLNEDKFKLINEAYNTLSDDSKKFHYDQGSIFSSTNFYNTTQTTPSPPPPRAAREENRRSDRFQAKREEYKESVQEEKKSNKKNRKKYIPAMVAGYVAIMIGVVSFFVNRQSKLAAEAYANAKTNLEVLNTNKALSDAQLLSEYDAFTESKIIFSALLIVDKKEKTGINELLALKNELNNDQISTFDNDINYYLGRAYFNLKNKTKAIATFEKVLSKDKKNTPVNYWLGRTLNELSHDYDAAARCFEISMGNENYKTQSILRCGIALQNDRQYNLSEEYLLLAVDEPTTKAIANYHLGWHYFLSKQNNGKACIYWKLSAKQGNPEALYQVRRNCR</sequence>
<dbReference type="Proteomes" id="UP000267268">
    <property type="component" value="Chromosome 1"/>
</dbReference>
<keyword evidence="4" id="KW-0472">Membrane</keyword>
<dbReference type="Pfam" id="PF00226">
    <property type="entry name" value="DnaJ"/>
    <property type="match status" value="1"/>
</dbReference>
<protein>
    <submittedName>
        <fullName evidence="6">J domain-containing protein</fullName>
    </submittedName>
</protein>
<keyword evidence="2" id="KW-0802">TPR repeat</keyword>
<feature type="domain" description="J" evidence="5">
    <location>
        <begin position="3"/>
        <end position="68"/>
    </location>
</feature>
<dbReference type="PANTHER" id="PTHR44145:SF3">
    <property type="entry name" value="DNAJ HOMOLOG SUBFAMILY A MEMBER 3, MITOCHONDRIAL"/>
    <property type="match status" value="1"/>
</dbReference>
<dbReference type="CDD" id="cd06257">
    <property type="entry name" value="DnaJ"/>
    <property type="match status" value="1"/>
</dbReference>
<dbReference type="InterPro" id="IPR051938">
    <property type="entry name" value="Apopto_cytoskel_mod"/>
</dbReference>
<dbReference type="OrthoDB" id="1495940at2"/>
<keyword evidence="4" id="KW-0812">Transmembrane</keyword>
<dbReference type="PROSITE" id="PS50005">
    <property type="entry name" value="TPR"/>
    <property type="match status" value="1"/>
</dbReference>
<evidence type="ECO:0000259" key="5">
    <source>
        <dbReference type="PROSITE" id="PS50076"/>
    </source>
</evidence>
<proteinExistence type="predicted"/>
<evidence type="ECO:0000256" key="2">
    <source>
        <dbReference type="PROSITE-ProRule" id="PRU00339"/>
    </source>
</evidence>
<evidence type="ECO:0000313" key="6">
    <source>
        <dbReference type="EMBL" id="AZQ62383.1"/>
    </source>
</evidence>
<dbReference type="PROSITE" id="PS50076">
    <property type="entry name" value="DNAJ_2"/>
    <property type="match status" value="1"/>
</dbReference>
<feature type="repeat" description="TPR" evidence="2">
    <location>
        <begin position="226"/>
        <end position="259"/>
    </location>
</feature>
<dbReference type="SUPFAM" id="SSF46565">
    <property type="entry name" value="Chaperone J-domain"/>
    <property type="match status" value="1"/>
</dbReference>
<accession>A0A3S9P2G6</accession>
<dbReference type="SMART" id="SM00271">
    <property type="entry name" value="DnaJ"/>
    <property type="match status" value="1"/>
</dbReference>
<dbReference type="AlphaFoldDB" id="A0A3S9P2G6"/>
<dbReference type="PRINTS" id="PR00625">
    <property type="entry name" value="JDOMAIN"/>
</dbReference>
<evidence type="ECO:0000256" key="1">
    <source>
        <dbReference type="ARBA" id="ARBA00023186"/>
    </source>
</evidence>
<dbReference type="Gene3D" id="1.10.287.110">
    <property type="entry name" value="DnaJ domain"/>
    <property type="match status" value="1"/>
</dbReference>
<dbReference type="InterPro" id="IPR036869">
    <property type="entry name" value="J_dom_sf"/>
</dbReference>
<evidence type="ECO:0000313" key="7">
    <source>
        <dbReference type="Proteomes" id="UP000267268"/>
    </source>
</evidence>
<organism evidence="6 7">
    <name type="scientific">Flammeovirga pectinis</name>
    <dbReference type="NCBI Taxonomy" id="2494373"/>
    <lineage>
        <taxon>Bacteria</taxon>
        <taxon>Pseudomonadati</taxon>
        <taxon>Bacteroidota</taxon>
        <taxon>Cytophagia</taxon>
        <taxon>Cytophagales</taxon>
        <taxon>Flammeovirgaceae</taxon>
        <taxon>Flammeovirga</taxon>
    </lineage>
</organism>
<reference evidence="6 7" key="1">
    <citation type="submission" date="2018-12" db="EMBL/GenBank/DDBJ databases">
        <title>Flammeovirga pectinis sp. nov., isolated from the gut of the Korean scallop, Patinopecten yessoensis.</title>
        <authorList>
            <person name="Bae J.-W."/>
            <person name="Jeong Y.-S."/>
            <person name="Kang W."/>
        </authorList>
    </citation>
    <scope>NUCLEOTIDE SEQUENCE [LARGE SCALE GENOMIC DNA]</scope>
    <source>
        <strain evidence="6 7">L12M1</strain>
    </source>
</reference>
<dbReference type="KEGG" id="fll:EI427_09085"/>
<dbReference type="InterPro" id="IPR011990">
    <property type="entry name" value="TPR-like_helical_dom_sf"/>
</dbReference>
<gene>
    <name evidence="6" type="ORF">EI427_09085</name>
</gene>
<keyword evidence="7" id="KW-1185">Reference proteome</keyword>
<keyword evidence="4" id="KW-1133">Transmembrane helix</keyword>
<evidence type="ECO:0000256" key="4">
    <source>
        <dbReference type="SAM" id="Phobius"/>
    </source>
</evidence>
<dbReference type="RefSeq" id="WP_126613832.1">
    <property type="nucleotide sequence ID" value="NZ_CP034562.1"/>
</dbReference>
<dbReference type="InterPro" id="IPR001623">
    <property type="entry name" value="DnaJ_domain"/>
</dbReference>
<evidence type="ECO:0000256" key="3">
    <source>
        <dbReference type="SAM" id="MobiDB-lite"/>
    </source>
</evidence>
<feature type="compositionally biased region" description="Basic and acidic residues" evidence="3">
    <location>
        <begin position="90"/>
        <end position="117"/>
    </location>
</feature>
<dbReference type="Gene3D" id="1.25.40.10">
    <property type="entry name" value="Tetratricopeptide repeat domain"/>
    <property type="match status" value="2"/>
</dbReference>
<keyword evidence="1" id="KW-0143">Chaperone</keyword>
<dbReference type="SUPFAM" id="SSF81901">
    <property type="entry name" value="HCP-like"/>
    <property type="match status" value="1"/>
</dbReference>
<name>A0A3S9P2G6_9BACT</name>
<feature type="transmembrane region" description="Helical" evidence="4">
    <location>
        <begin position="126"/>
        <end position="146"/>
    </location>
</feature>
<dbReference type="EMBL" id="CP034562">
    <property type="protein sequence ID" value="AZQ62383.1"/>
    <property type="molecule type" value="Genomic_DNA"/>
</dbReference>
<dbReference type="InterPro" id="IPR019734">
    <property type="entry name" value="TPR_rpt"/>
</dbReference>